<sequence>MSFITAKRNGISLNLLPPRLLYINGQPLSAKHCAWQPDPDPVSPTIASTALAEVIAQVGANDCWLTADMTSVYCSMRPPYGAPPSTGLLDELSKGWGMGWGETGKRKDKSQFNMYRPRCVKFGLNQTGILDPGLSQCKVPCLVGEARGINPISGSRETKQAVTAGNAKNMLQLEGLRAASRPDRNNRLVSVLDVCCRVDRNCRALWSVPSVLDQCSRASLSLPLGYSIFGIDTYPSLLNCYRLGDRYNMYL</sequence>
<dbReference type="EMBL" id="AM920437">
    <property type="protein sequence ID" value="CAP98188.1"/>
    <property type="molecule type" value="Genomic_DNA"/>
</dbReference>
<organism evidence="1 2">
    <name type="scientific">Penicillium rubens (strain ATCC 28089 / DSM 1075 / NRRL 1951 / Wisconsin 54-1255)</name>
    <name type="common">Penicillium chrysogenum</name>
    <dbReference type="NCBI Taxonomy" id="500485"/>
    <lineage>
        <taxon>Eukaryota</taxon>
        <taxon>Fungi</taxon>
        <taxon>Dikarya</taxon>
        <taxon>Ascomycota</taxon>
        <taxon>Pezizomycotina</taxon>
        <taxon>Eurotiomycetes</taxon>
        <taxon>Eurotiomycetidae</taxon>
        <taxon>Eurotiales</taxon>
        <taxon>Aspergillaceae</taxon>
        <taxon>Penicillium</taxon>
        <taxon>Penicillium chrysogenum species complex</taxon>
    </lineage>
</organism>
<dbReference type="AlphaFoldDB" id="B6HTI7"/>
<protein>
    <submittedName>
        <fullName evidence="1">Uncharacterized protein</fullName>
    </submittedName>
</protein>
<evidence type="ECO:0000313" key="1">
    <source>
        <dbReference type="EMBL" id="CAP98188.1"/>
    </source>
</evidence>
<proteinExistence type="predicted"/>
<gene>
    <name evidence="1" type="ORF">Pc22g09000</name>
    <name evidence="1" type="ORF">PCH_Pc22g09000</name>
</gene>
<reference evidence="1 2" key="1">
    <citation type="journal article" date="2008" name="Nat. Biotechnol.">
        <title>Genome sequencing and analysis of the filamentous fungus Penicillium chrysogenum.</title>
        <authorList>
            <person name="van den Berg M.A."/>
            <person name="Albang R."/>
            <person name="Albermann K."/>
            <person name="Badger J.H."/>
            <person name="Daran J.-M."/>
            <person name="Driessen A.J.M."/>
            <person name="Garcia-Estrada C."/>
            <person name="Fedorova N.D."/>
            <person name="Harris D.M."/>
            <person name="Heijne W.H.M."/>
            <person name="Joardar V.S."/>
            <person name="Kiel J.A.K.W."/>
            <person name="Kovalchuk A."/>
            <person name="Martin J.F."/>
            <person name="Nierman W.C."/>
            <person name="Nijland J.G."/>
            <person name="Pronk J.T."/>
            <person name="Roubos J.A."/>
            <person name="van der Klei I.J."/>
            <person name="van Peij N.N.M.E."/>
            <person name="Veenhuis M."/>
            <person name="von Doehren H."/>
            <person name="Wagner C."/>
            <person name="Wortman J.R."/>
            <person name="Bovenberg R.A.L."/>
        </authorList>
    </citation>
    <scope>NUCLEOTIDE SEQUENCE [LARGE SCALE GENOMIC DNA]</scope>
    <source>
        <strain evidence="2">ATCC 28089 / DSM 1075 / NRRL 1951 / Wisconsin 54-1255</strain>
    </source>
</reference>
<dbReference type="OMA" id="GANDCWL"/>
<keyword evidence="2" id="KW-1185">Reference proteome</keyword>
<dbReference type="HOGENOM" id="CLU_1107436_0_0_1"/>
<name>B6HTI7_PENRW</name>
<dbReference type="VEuPathDB" id="FungiDB:PCH_Pc22g09000"/>
<accession>B6HTI7</accession>
<evidence type="ECO:0000313" key="2">
    <source>
        <dbReference type="Proteomes" id="UP000000724"/>
    </source>
</evidence>
<dbReference type="Proteomes" id="UP000000724">
    <property type="component" value="Contig Pc00c22"/>
</dbReference>
<dbReference type="OrthoDB" id="10627818at2759"/>